<comment type="caution">
    <text evidence="3">The sequence shown here is derived from an EMBL/GenBank/DDBJ whole genome shotgun (WGS) entry which is preliminary data.</text>
</comment>
<dbReference type="AlphaFoldDB" id="A0A0X3WKA2"/>
<dbReference type="OrthoDB" id="4330154at2"/>
<evidence type="ECO:0008006" key="5">
    <source>
        <dbReference type="Google" id="ProtNLM"/>
    </source>
</evidence>
<feature type="transmembrane region" description="Helical" evidence="2">
    <location>
        <begin position="20"/>
        <end position="39"/>
    </location>
</feature>
<evidence type="ECO:0000313" key="4">
    <source>
        <dbReference type="Proteomes" id="UP000053413"/>
    </source>
</evidence>
<keyword evidence="2" id="KW-0472">Membrane</keyword>
<proteinExistence type="predicted"/>
<protein>
    <recommendedName>
        <fullName evidence="5">Secreted protein</fullName>
    </recommendedName>
</protein>
<dbReference type="Pfam" id="PF20087">
    <property type="entry name" value="DUF6479"/>
    <property type="match status" value="1"/>
</dbReference>
<feature type="region of interest" description="Disordered" evidence="1">
    <location>
        <begin position="45"/>
        <end position="139"/>
    </location>
</feature>
<dbReference type="InterPro" id="IPR045513">
    <property type="entry name" value="DUF6479"/>
</dbReference>
<keyword evidence="2" id="KW-1133">Transmembrane helix</keyword>
<gene>
    <name evidence="3" type="ORF">ADL28_20390</name>
</gene>
<name>A0A0X3WKA2_STRVO</name>
<sequence>MDTYTEDLAVTRGLLVGTGPFIVGLVVVILCFGAVWWGIRLRAREPAPPQHPQPRAGAWQKAQEADHEAREAGHGPGHQDDDTGVGYVTQHREPDELDRDRGRRFPSELGGSGTRDSGKGGAEGRPTWTEGSSGSFGNG</sequence>
<dbReference type="RefSeq" id="WP_059145182.1">
    <property type="nucleotide sequence ID" value="NZ_LLZJ01000244.1"/>
</dbReference>
<reference evidence="4" key="1">
    <citation type="submission" date="2015-10" db="EMBL/GenBank/DDBJ databases">
        <authorList>
            <person name="Ju K.-S."/>
            <person name="Doroghazi J.R."/>
            <person name="Metcalf W.W."/>
        </authorList>
    </citation>
    <scope>NUCLEOTIDE SEQUENCE [LARGE SCALE GENOMIC DNA]</scope>
    <source>
        <strain evidence="4">NRRL F-8817</strain>
    </source>
</reference>
<evidence type="ECO:0000256" key="1">
    <source>
        <dbReference type="SAM" id="MobiDB-lite"/>
    </source>
</evidence>
<organism evidence="3 4">
    <name type="scientific">Streptomyces violaceusniger</name>
    <dbReference type="NCBI Taxonomy" id="68280"/>
    <lineage>
        <taxon>Bacteria</taxon>
        <taxon>Bacillati</taxon>
        <taxon>Actinomycetota</taxon>
        <taxon>Actinomycetes</taxon>
        <taxon>Kitasatosporales</taxon>
        <taxon>Streptomycetaceae</taxon>
        <taxon>Streptomyces</taxon>
        <taxon>Streptomyces violaceusniger group</taxon>
    </lineage>
</organism>
<evidence type="ECO:0000313" key="3">
    <source>
        <dbReference type="EMBL" id="KUL57237.1"/>
    </source>
</evidence>
<dbReference type="Proteomes" id="UP000053413">
    <property type="component" value="Unassembled WGS sequence"/>
</dbReference>
<evidence type="ECO:0000256" key="2">
    <source>
        <dbReference type="SAM" id="Phobius"/>
    </source>
</evidence>
<feature type="compositionally biased region" description="Basic and acidic residues" evidence="1">
    <location>
        <begin position="63"/>
        <end position="81"/>
    </location>
</feature>
<dbReference type="EMBL" id="LLZJ01000244">
    <property type="protein sequence ID" value="KUL57237.1"/>
    <property type="molecule type" value="Genomic_DNA"/>
</dbReference>
<feature type="compositionally biased region" description="Basic and acidic residues" evidence="1">
    <location>
        <begin position="90"/>
        <end position="106"/>
    </location>
</feature>
<accession>A0A0X3WKA2</accession>
<keyword evidence="2" id="KW-0812">Transmembrane</keyword>